<dbReference type="AlphaFoldDB" id="A0A9D4ZKD3"/>
<feature type="compositionally biased region" description="Polar residues" evidence="1">
    <location>
        <begin position="91"/>
        <end position="101"/>
    </location>
</feature>
<feature type="region of interest" description="Disordered" evidence="1">
    <location>
        <begin position="80"/>
        <end position="109"/>
    </location>
</feature>
<proteinExistence type="predicted"/>
<feature type="compositionally biased region" description="Polar residues" evidence="1">
    <location>
        <begin position="30"/>
        <end position="40"/>
    </location>
</feature>
<feature type="region of interest" description="Disordered" evidence="1">
    <location>
        <begin position="1"/>
        <end position="41"/>
    </location>
</feature>
<dbReference type="EMBL" id="JABFUD020000008">
    <property type="protein sequence ID" value="KAI5076060.1"/>
    <property type="molecule type" value="Genomic_DNA"/>
</dbReference>
<accession>A0A9D4ZKD3</accession>
<evidence type="ECO:0000313" key="3">
    <source>
        <dbReference type="Proteomes" id="UP000886520"/>
    </source>
</evidence>
<reference evidence="2" key="1">
    <citation type="submission" date="2021-01" db="EMBL/GenBank/DDBJ databases">
        <title>Adiantum capillus-veneris genome.</title>
        <authorList>
            <person name="Fang Y."/>
            <person name="Liao Q."/>
        </authorList>
    </citation>
    <scope>NUCLEOTIDE SEQUENCE</scope>
    <source>
        <strain evidence="2">H3</strain>
        <tissue evidence="2">Leaf</tissue>
    </source>
</reference>
<sequence>MHLNSSTALGGKDIGGFRSSTSTTNNSTNDPLNPGSTTVLSGVRKAGGIDIDLEGNHYGHMPFGSSMILQQMPQCNESAASLRDKHLGTLRSFNSTISPRQQAHEQDQQ</sequence>
<name>A0A9D4ZKD3_ADICA</name>
<evidence type="ECO:0000313" key="2">
    <source>
        <dbReference type="EMBL" id="KAI5076060.1"/>
    </source>
</evidence>
<evidence type="ECO:0000256" key="1">
    <source>
        <dbReference type="SAM" id="MobiDB-lite"/>
    </source>
</evidence>
<keyword evidence="3" id="KW-1185">Reference proteome</keyword>
<organism evidence="2 3">
    <name type="scientific">Adiantum capillus-veneris</name>
    <name type="common">Maidenhair fern</name>
    <dbReference type="NCBI Taxonomy" id="13818"/>
    <lineage>
        <taxon>Eukaryota</taxon>
        <taxon>Viridiplantae</taxon>
        <taxon>Streptophyta</taxon>
        <taxon>Embryophyta</taxon>
        <taxon>Tracheophyta</taxon>
        <taxon>Polypodiopsida</taxon>
        <taxon>Polypodiidae</taxon>
        <taxon>Polypodiales</taxon>
        <taxon>Pteridineae</taxon>
        <taxon>Pteridaceae</taxon>
        <taxon>Vittarioideae</taxon>
        <taxon>Adiantum</taxon>
    </lineage>
</organism>
<dbReference type="Proteomes" id="UP000886520">
    <property type="component" value="Chromosome 8"/>
</dbReference>
<gene>
    <name evidence="2" type="ORF">GOP47_0008125</name>
</gene>
<protein>
    <submittedName>
        <fullName evidence="2">Uncharacterized protein</fullName>
    </submittedName>
</protein>
<comment type="caution">
    <text evidence="2">The sequence shown here is derived from an EMBL/GenBank/DDBJ whole genome shotgun (WGS) entry which is preliminary data.</text>
</comment>
<feature type="compositionally biased region" description="Low complexity" evidence="1">
    <location>
        <begin position="19"/>
        <end position="29"/>
    </location>
</feature>